<dbReference type="AlphaFoldDB" id="Q7MPD1"/>
<sequence length="49" mass="5739">MKQSACNSRRFLLATLESPTHLVYSSACLRLNYHRSAQNKEKEITHEFK</sequence>
<accession>Q7MPD1</accession>
<dbReference type="EMBL" id="BA000037">
    <property type="protein sequence ID" value="BAC93197.1"/>
    <property type="molecule type" value="Genomic_DNA"/>
</dbReference>
<dbReference type="Proteomes" id="UP000002675">
    <property type="component" value="Chromosome I"/>
</dbReference>
<protein>
    <submittedName>
        <fullName evidence="1">Uncharacterized protein</fullName>
    </submittedName>
</protein>
<organism evidence="1 2">
    <name type="scientific">Vibrio vulnificus (strain YJ016)</name>
    <dbReference type="NCBI Taxonomy" id="196600"/>
    <lineage>
        <taxon>Bacteria</taxon>
        <taxon>Pseudomonadati</taxon>
        <taxon>Pseudomonadota</taxon>
        <taxon>Gammaproteobacteria</taxon>
        <taxon>Vibrionales</taxon>
        <taxon>Vibrionaceae</taxon>
        <taxon>Vibrio</taxon>
    </lineage>
</organism>
<reference evidence="1 2" key="1">
    <citation type="journal article" date="2003" name="Genome Res.">
        <title>Comparative genome analysis of Vibrio vulnificus, a marine pathogen.</title>
        <authorList>
            <person name="Chen C.Y."/>
            <person name="Wu K.M."/>
            <person name="Chang Y.C."/>
            <person name="Chang C.H."/>
            <person name="Tsai H.C."/>
            <person name="Liao T.L."/>
            <person name="Liu Y.M."/>
            <person name="Chen H.J."/>
            <person name="Shen A.B."/>
            <person name="Li J.C."/>
            <person name="Su T.L."/>
            <person name="Shao C.P."/>
            <person name="Lee C.T."/>
            <person name="Hor L.I."/>
            <person name="Tsai S.F."/>
        </authorList>
    </citation>
    <scope>NUCLEOTIDE SEQUENCE [LARGE SCALE GENOMIC DNA]</scope>
    <source>
        <strain evidence="1 2">YJ016</strain>
    </source>
</reference>
<name>Q7MPD1_VIBVY</name>
<dbReference type="HOGENOM" id="CLU_3142167_0_0_6"/>
<evidence type="ECO:0000313" key="1">
    <source>
        <dbReference type="EMBL" id="BAC93197.1"/>
    </source>
</evidence>
<dbReference type="KEGG" id="vvy:VV0433"/>
<evidence type="ECO:0000313" key="2">
    <source>
        <dbReference type="Proteomes" id="UP000002675"/>
    </source>
</evidence>
<proteinExistence type="predicted"/>
<gene>
    <name evidence="1" type="ordered locus">VV0433</name>
</gene>